<evidence type="ECO:0000256" key="2">
    <source>
        <dbReference type="ARBA" id="ARBA00022833"/>
    </source>
</evidence>
<keyword evidence="3" id="KW-1015">Disulfide bond</keyword>
<dbReference type="PANTHER" id="PTHR30111:SF1">
    <property type="entry name" value="33 KDA CHAPERONIN"/>
    <property type="match status" value="1"/>
</dbReference>
<keyword evidence="4" id="KW-0143">Chaperone</keyword>
<evidence type="ECO:0000313" key="6">
    <source>
        <dbReference type="EMBL" id="EHO63518.1"/>
    </source>
</evidence>
<reference evidence="6 7" key="1">
    <citation type="submission" date="2011-11" db="EMBL/GenBank/DDBJ databases">
        <title>The Genome Sequence of Dialister succinatiphilus YIT 11850.</title>
        <authorList>
            <consortium name="The Broad Institute Genome Sequencing Platform"/>
            <person name="Earl A."/>
            <person name="Ward D."/>
            <person name="Feldgarden M."/>
            <person name="Gevers D."/>
            <person name="Morotomi M."/>
            <person name="Young S.K."/>
            <person name="Zeng Q."/>
            <person name="Gargeya S."/>
            <person name="Fitzgerald M."/>
            <person name="Haas B."/>
            <person name="Abouelleil A."/>
            <person name="Alvarado L."/>
            <person name="Arachchi H.M."/>
            <person name="Berlin A."/>
            <person name="Brown A."/>
            <person name="Chapman S.B."/>
            <person name="Dunbar C."/>
            <person name="Gearin G."/>
            <person name="Goldberg J."/>
            <person name="Griggs A."/>
            <person name="Gujja S."/>
            <person name="Heiman D."/>
            <person name="Howarth C."/>
            <person name="Lui A."/>
            <person name="MacDonald P.J.P."/>
            <person name="Montmayeur A."/>
            <person name="Murphy C."/>
            <person name="Neiman D."/>
            <person name="Pearson M."/>
            <person name="Priest M."/>
            <person name="Roberts A."/>
            <person name="Saif S."/>
            <person name="Shea T."/>
            <person name="Sisk P."/>
            <person name="Stolte C."/>
            <person name="Sykes S."/>
            <person name="Wortman J."/>
            <person name="Nusbaum C."/>
            <person name="Birren B."/>
        </authorList>
    </citation>
    <scope>NUCLEOTIDE SEQUENCE [LARGE SCALE GENOMIC DNA]</scope>
    <source>
        <strain evidence="6 7">YIT 11850</strain>
    </source>
</reference>
<accession>H1CYU7</accession>
<dbReference type="Gene3D" id="3.90.1280.10">
    <property type="entry name" value="HSP33 redox switch-like"/>
    <property type="match status" value="1"/>
</dbReference>
<protein>
    <submittedName>
        <fullName evidence="6">Uncharacterized protein</fullName>
    </submittedName>
</protein>
<gene>
    <name evidence="6" type="ORF">HMPREF9453_00535</name>
</gene>
<dbReference type="PATRIC" id="fig|742743.3.peg.552"/>
<dbReference type="HOGENOM" id="CLU_054493_1_0_9"/>
<dbReference type="GO" id="GO:0005737">
    <property type="term" value="C:cytoplasm"/>
    <property type="evidence" value="ECO:0007669"/>
    <property type="project" value="InterPro"/>
</dbReference>
<evidence type="ECO:0000256" key="3">
    <source>
        <dbReference type="ARBA" id="ARBA00023157"/>
    </source>
</evidence>
<dbReference type="GO" id="GO:0051082">
    <property type="term" value="F:unfolded protein binding"/>
    <property type="evidence" value="ECO:0007669"/>
    <property type="project" value="InterPro"/>
</dbReference>
<dbReference type="STRING" id="742743.HMPREF9453_00535"/>
<dbReference type="OrthoDB" id="9776534at2"/>
<evidence type="ECO:0000256" key="5">
    <source>
        <dbReference type="ARBA" id="ARBA00023284"/>
    </source>
</evidence>
<dbReference type="Proteomes" id="UP000003277">
    <property type="component" value="Unassembled WGS sequence"/>
</dbReference>
<keyword evidence="1" id="KW-0963">Cytoplasm</keyword>
<dbReference type="InterPro" id="IPR016153">
    <property type="entry name" value="Heat_shock_Hsp33_N"/>
</dbReference>
<dbReference type="Gene3D" id="3.55.30.10">
    <property type="entry name" value="Hsp33 domain"/>
    <property type="match status" value="1"/>
</dbReference>
<dbReference type="PANTHER" id="PTHR30111">
    <property type="entry name" value="33 KDA CHAPERONIN"/>
    <property type="match status" value="1"/>
</dbReference>
<dbReference type="RefSeq" id="WP_008859039.1">
    <property type="nucleotide sequence ID" value="NZ_JH591187.1"/>
</dbReference>
<evidence type="ECO:0000256" key="4">
    <source>
        <dbReference type="ARBA" id="ARBA00023186"/>
    </source>
</evidence>
<dbReference type="InterPro" id="IPR016154">
    <property type="entry name" value="Heat_shock_Hsp33_C"/>
</dbReference>
<organism evidence="6 7">
    <name type="scientific">Dialister succinatiphilus YIT 11850</name>
    <dbReference type="NCBI Taxonomy" id="742743"/>
    <lineage>
        <taxon>Bacteria</taxon>
        <taxon>Bacillati</taxon>
        <taxon>Bacillota</taxon>
        <taxon>Negativicutes</taxon>
        <taxon>Veillonellales</taxon>
        <taxon>Veillonellaceae</taxon>
        <taxon>Dialister</taxon>
    </lineage>
</organism>
<dbReference type="AlphaFoldDB" id="H1CYU7"/>
<name>H1CYU7_9FIRM</name>
<keyword evidence="2" id="KW-0862">Zinc</keyword>
<dbReference type="eggNOG" id="COG1281">
    <property type="taxonomic scope" value="Bacteria"/>
</dbReference>
<dbReference type="SUPFAM" id="SSF64397">
    <property type="entry name" value="Hsp33 domain"/>
    <property type="match status" value="1"/>
</dbReference>
<proteinExistence type="predicted"/>
<dbReference type="EMBL" id="ADLT01000015">
    <property type="protein sequence ID" value="EHO63518.1"/>
    <property type="molecule type" value="Genomic_DNA"/>
</dbReference>
<evidence type="ECO:0000313" key="7">
    <source>
        <dbReference type="Proteomes" id="UP000003277"/>
    </source>
</evidence>
<keyword evidence="5" id="KW-0676">Redox-active center</keyword>
<dbReference type="SUPFAM" id="SSF118352">
    <property type="entry name" value="HSP33 redox switch-like"/>
    <property type="match status" value="1"/>
</dbReference>
<dbReference type="InterPro" id="IPR000397">
    <property type="entry name" value="Heat_shock_Hsp33"/>
</dbReference>
<comment type="caution">
    <text evidence="6">The sequence shown here is derived from an EMBL/GenBank/DDBJ whole genome shotgun (WGS) entry which is preliminary data.</text>
</comment>
<dbReference type="PIRSF" id="PIRSF005261">
    <property type="entry name" value="Heat_shock_Hsp33"/>
    <property type="match status" value="1"/>
</dbReference>
<sequence>MSEMNRIDHYLSTDGIRITVADVTDAARRAQEIHHLPSLSAVILGKVLNAAAILAMDFKNHEGVSLKWVTNSPLGTIHADAYEGRYVRGFIENPDDGTIPYTSAEEAKWVSRRGKLFVTRYSLLKMPYVSAVNLSDGDTASCVSDYINSSDQTLSHVEIEALTDKEGKIIRMAGFIAQLMPEGDKKLFGELFAKDRKWDLFDESGKEASLSTLLHKENYVLLGSAPVSFRCTCGEDRIKHSLQGLPLVEQQGLLDDDHIEIECHYCGKKYEISRETLVKWFNEKGGNVQ</sequence>
<dbReference type="GO" id="GO:0044183">
    <property type="term" value="F:protein folding chaperone"/>
    <property type="evidence" value="ECO:0007669"/>
    <property type="project" value="TreeGrafter"/>
</dbReference>
<evidence type="ECO:0000256" key="1">
    <source>
        <dbReference type="ARBA" id="ARBA00022490"/>
    </source>
</evidence>
<dbReference type="GO" id="GO:0042026">
    <property type="term" value="P:protein refolding"/>
    <property type="evidence" value="ECO:0007669"/>
    <property type="project" value="TreeGrafter"/>
</dbReference>
<keyword evidence="7" id="KW-1185">Reference proteome</keyword>
<dbReference type="Pfam" id="PF01430">
    <property type="entry name" value="HSP33"/>
    <property type="match status" value="1"/>
</dbReference>